<dbReference type="Proteomes" id="UP000623129">
    <property type="component" value="Unassembled WGS sequence"/>
</dbReference>
<evidence type="ECO:0000313" key="1">
    <source>
        <dbReference type="EMBL" id="KAF3335988.1"/>
    </source>
</evidence>
<organism evidence="1 2">
    <name type="scientific">Carex littledalei</name>
    <dbReference type="NCBI Taxonomy" id="544730"/>
    <lineage>
        <taxon>Eukaryota</taxon>
        <taxon>Viridiplantae</taxon>
        <taxon>Streptophyta</taxon>
        <taxon>Embryophyta</taxon>
        <taxon>Tracheophyta</taxon>
        <taxon>Spermatophyta</taxon>
        <taxon>Magnoliopsida</taxon>
        <taxon>Liliopsida</taxon>
        <taxon>Poales</taxon>
        <taxon>Cyperaceae</taxon>
        <taxon>Cyperoideae</taxon>
        <taxon>Cariceae</taxon>
        <taxon>Carex</taxon>
        <taxon>Carex subgen. Euthyceras</taxon>
    </lineage>
</organism>
<name>A0A833RAE4_9POAL</name>
<protein>
    <submittedName>
        <fullName evidence="1">Uncharacterized protein</fullName>
    </submittedName>
</protein>
<accession>A0A833RAE4</accession>
<proteinExistence type="predicted"/>
<reference evidence="1" key="1">
    <citation type="submission" date="2020-01" db="EMBL/GenBank/DDBJ databases">
        <title>Genome sequence of Kobresia littledalei, the first chromosome-level genome in the family Cyperaceae.</title>
        <authorList>
            <person name="Qu G."/>
        </authorList>
    </citation>
    <scope>NUCLEOTIDE SEQUENCE</scope>
    <source>
        <strain evidence="1">C.B.Clarke</strain>
        <tissue evidence="1">Leaf</tissue>
    </source>
</reference>
<keyword evidence="2" id="KW-1185">Reference proteome</keyword>
<dbReference type="OrthoDB" id="1732347at2759"/>
<dbReference type="EMBL" id="SWLB01000008">
    <property type="protein sequence ID" value="KAF3335988.1"/>
    <property type="molecule type" value="Genomic_DNA"/>
</dbReference>
<comment type="caution">
    <text evidence="1">The sequence shown here is derived from an EMBL/GenBank/DDBJ whole genome shotgun (WGS) entry which is preliminary data.</text>
</comment>
<gene>
    <name evidence="1" type="ORF">FCM35_KLT20495</name>
</gene>
<dbReference type="AlphaFoldDB" id="A0A833RAE4"/>
<sequence length="102" mass="10775">MVDGDILPFLLYSVHSIRCQKGETIVGAEKIVGAEEDASTVPVPERVQVGNSPEYITDRKFGKGGFGQVYVGRRASGGTGRTGPDAYEAVLGEVQCNATGWG</sequence>
<evidence type="ECO:0000313" key="2">
    <source>
        <dbReference type="Proteomes" id="UP000623129"/>
    </source>
</evidence>